<evidence type="ECO:0000256" key="6">
    <source>
        <dbReference type="ARBA" id="ARBA00023065"/>
    </source>
</evidence>
<dbReference type="EMBL" id="JAERPS020000004">
    <property type="protein sequence ID" value="MBZ9612259.1"/>
    <property type="molecule type" value="Genomic_DNA"/>
</dbReference>
<keyword evidence="2" id="KW-0813">Transport</keyword>
<organism evidence="13 14">
    <name type="scientific">Rheinheimera maricola</name>
    <dbReference type="NCBI Taxonomy" id="2793282"/>
    <lineage>
        <taxon>Bacteria</taxon>
        <taxon>Pseudomonadati</taxon>
        <taxon>Pseudomonadota</taxon>
        <taxon>Gammaproteobacteria</taxon>
        <taxon>Chromatiales</taxon>
        <taxon>Chromatiaceae</taxon>
        <taxon>Rheinheimera</taxon>
    </lineage>
</organism>
<dbReference type="RefSeq" id="WP_205311606.1">
    <property type="nucleotide sequence ID" value="NZ_JAERPS020000004.1"/>
</dbReference>
<dbReference type="Pfam" id="PF00691">
    <property type="entry name" value="OmpA"/>
    <property type="match status" value="1"/>
</dbReference>
<dbReference type="PRINTS" id="PR01021">
    <property type="entry name" value="OMPADOMAIN"/>
</dbReference>
<accession>A0ABS7X9M2</accession>
<evidence type="ECO:0000313" key="14">
    <source>
        <dbReference type="Proteomes" id="UP000663814"/>
    </source>
</evidence>
<name>A0ABS7X9M2_9GAMM</name>
<evidence type="ECO:0000259" key="12">
    <source>
        <dbReference type="PROSITE" id="PS51123"/>
    </source>
</evidence>
<dbReference type="SUPFAM" id="SSF103088">
    <property type="entry name" value="OmpA-like"/>
    <property type="match status" value="1"/>
</dbReference>
<keyword evidence="3" id="KW-1134">Transmembrane beta strand</keyword>
<proteinExistence type="predicted"/>
<evidence type="ECO:0000256" key="2">
    <source>
        <dbReference type="ARBA" id="ARBA00022448"/>
    </source>
</evidence>
<reference evidence="13 14" key="1">
    <citation type="submission" date="2021-08" db="EMBL/GenBank/DDBJ databases">
        <title>Rheinheimera aquimaris sp. nov., isolated from seawater of the East Sea in Korea.</title>
        <authorList>
            <person name="Kim K.H."/>
            <person name="Wenting R."/>
            <person name="Kim K.R."/>
            <person name="Jeon C.O."/>
        </authorList>
    </citation>
    <scope>NUCLEOTIDE SEQUENCE [LARGE SCALE GENOMIC DNA]</scope>
    <source>
        <strain evidence="13 14">MA-13</strain>
    </source>
</reference>
<evidence type="ECO:0000256" key="3">
    <source>
        <dbReference type="ARBA" id="ARBA00022452"/>
    </source>
</evidence>
<keyword evidence="14" id="KW-1185">Reference proteome</keyword>
<evidence type="ECO:0000256" key="4">
    <source>
        <dbReference type="ARBA" id="ARBA00022692"/>
    </source>
</evidence>
<dbReference type="InterPro" id="IPR011250">
    <property type="entry name" value="OMP/PagP_B-barrel"/>
</dbReference>
<evidence type="ECO:0000256" key="11">
    <source>
        <dbReference type="SAM" id="SignalP"/>
    </source>
</evidence>
<evidence type="ECO:0000256" key="9">
    <source>
        <dbReference type="ARBA" id="ARBA00023237"/>
    </source>
</evidence>
<evidence type="ECO:0000256" key="7">
    <source>
        <dbReference type="ARBA" id="ARBA00023114"/>
    </source>
</evidence>
<feature type="domain" description="OmpA-like" evidence="12">
    <location>
        <begin position="236"/>
        <end position="354"/>
    </location>
</feature>
<keyword evidence="8 10" id="KW-0472">Membrane</keyword>
<dbReference type="PANTHER" id="PTHR30329:SF21">
    <property type="entry name" value="LIPOPROTEIN YIAD-RELATED"/>
    <property type="match status" value="1"/>
</dbReference>
<dbReference type="InterPro" id="IPR050330">
    <property type="entry name" value="Bact_OuterMem_StrucFunc"/>
</dbReference>
<evidence type="ECO:0000256" key="5">
    <source>
        <dbReference type="ARBA" id="ARBA00022729"/>
    </source>
</evidence>
<dbReference type="Gene3D" id="2.40.160.20">
    <property type="match status" value="1"/>
</dbReference>
<protein>
    <submittedName>
        <fullName evidence="13">OmpA family protein</fullName>
    </submittedName>
</protein>
<dbReference type="Proteomes" id="UP000663814">
    <property type="component" value="Unassembled WGS sequence"/>
</dbReference>
<keyword evidence="9" id="KW-0998">Cell outer membrane</keyword>
<dbReference type="InterPro" id="IPR027385">
    <property type="entry name" value="Beta-barrel_OMP"/>
</dbReference>
<gene>
    <name evidence="13" type="ORF">I4W93_011695</name>
</gene>
<dbReference type="InterPro" id="IPR006665">
    <property type="entry name" value="OmpA-like"/>
</dbReference>
<evidence type="ECO:0000256" key="10">
    <source>
        <dbReference type="PROSITE-ProRule" id="PRU00473"/>
    </source>
</evidence>
<dbReference type="PROSITE" id="PS51123">
    <property type="entry name" value="OMPA_2"/>
    <property type="match status" value="1"/>
</dbReference>
<evidence type="ECO:0000256" key="8">
    <source>
        <dbReference type="ARBA" id="ARBA00023136"/>
    </source>
</evidence>
<keyword evidence="4" id="KW-0812">Transmembrane</keyword>
<sequence length="360" mass="38981">MKLNKTFLAVAVAMPMFSGVAVADTVTAADMKERVFGSLFVEYYMPDHDKRTSPAWNYMDNDWGYGLELGYYLTETWALRAEYAKLDLQSRLDGSDASGNRIGIDAMYHLTRNPAIYILGGLKRFDAVQNSTALNIGVGYKHFFNENFGLFAEASRYQGIDESYADAGFKLGMTYVFGTAAAKAAPTPAPAPAPIVAAPVKADADADGVVDSADKCANTPANHQVDAQGCTVFVEKMAAVGDVDIEVRFPFDSAVVPADQRADVEGLGAFMQRFPESTVLIEGHASNVGNPDYNMKLSQRRANTVADMLTNNFNVDPSRITAVGYGVTRPRVEGRTAAANAANQRIEAKVTAKIKEPVLR</sequence>
<keyword evidence="5 11" id="KW-0732">Signal</keyword>
<dbReference type="InterPro" id="IPR006664">
    <property type="entry name" value="OMP_bac"/>
</dbReference>
<evidence type="ECO:0000256" key="1">
    <source>
        <dbReference type="ARBA" id="ARBA00004571"/>
    </source>
</evidence>
<feature type="signal peptide" evidence="11">
    <location>
        <begin position="1"/>
        <end position="23"/>
    </location>
</feature>
<dbReference type="SUPFAM" id="SSF56925">
    <property type="entry name" value="OMPA-like"/>
    <property type="match status" value="1"/>
</dbReference>
<dbReference type="CDD" id="cd07185">
    <property type="entry name" value="OmpA_C-like"/>
    <property type="match status" value="1"/>
</dbReference>
<dbReference type="Pfam" id="PF13505">
    <property type="entry name" value="OMP_b-brl"/>
    <property type="match status" value="1"/>
</dbReference>
<keyword evidence="6" id="KW-0406">Ion transport</keyword>
<dbReference type="PANTHER" id="PTHR30329">
    <property type="entry name" value="STATOR ELEMENT OF FLAGELLAR MOTOR COMPLEX"/>
    <property type="match status" value="1"/>
</dbReference>
<dbReference type="Gene3D" id="3.30.1330.60">
    <property type="entry name" value="OmpA-like domain"/>
    <property type="match status" value="1"/>
</dbReference>
<dbReference type="InterPro" id="IPR036737">
    <property type="entry name" value="OmpA-like_sf"/>
</dbReference>
<feature type="chain" id="PRO_5047527959" evidence="11">
    <location>
        <begin position="24"/>
        <end position="360"/>
    </location>
</feature>
<keyword evidence="7" id="KW-0626">Porin</keyword>
<comment type="subcellular location">
    <subcellularLocation>
        <location evidence="1">Cell outer membrane</location>
        <topology evidence="1">Multi-pass membrane protein</topology>
    </subcellularLocation>
</comment>
<comment type="caution">
    <text evidence="13">The sequence shown here is derived from an EMBL/GenBank/DDBJ whole genome shotgun (WGS) entry which is preliminary data.</text>
</comment>
<evidence type="ECO:0000313" key="13">
    <source>
        <dbReference type="EMBL" id="MBZ9612259.1"/>
    </source>
</evidence>